<evidence type="ECO:0000256" key="3">
    <source>
        <dbReference type="ARBA" id="ARBA00022777"/>
    </source>
</evidence>
<dbReference type="AlphaFoldDB" id="A0AAE3M9K9"/>
<comment type="caution">
    <text evidence="5">The sequence shown here is derived from an EMBL/GenBank/DDBJ whole genome shotgun (WGS) entry which is preliminary data.</text>
</comment>
<evidence type="ECO:0000313" key="5">
    <source>
        <dbReference type="EMBL" id="MCW3789779.1"/>
    </source>
</evidence>
<dbReference type="RefSeq" id="WP_301193325.1">
    <property type="nucleotide sequence ID" value="NZ_JAPDPJ010000221.1"/>
</dbReference>
<dbReference type="GO" id="GO:0004674">
    <property type="term" value="F:protein serine/threonine kinase activity"/>
    <property type="evidence" value="ECO:0007669"/>
    <property type="project" value="TreeGrafter"/>
</dbReference>
<gene>
    <name evidence="5" type="ORF">OM075_25200</name>
</gene>
<feature type="domain" description="HipA-like C-terminal" evidence="4">
    <location>
        <begin position="57"/>
        <end position="209"/>
    </location>
</feature>
<sequence>MNNKCLYCYHPLGEGDKDFHSKCSKKIFGTTEAPVLDYSLDQMHELAKKVVQSHVTVPGVQAKLSFHFEPQRGQENRLTLVGVWGNYILKPPTLQFDHLPENEDLTMHLAKLFKINVVPHSLIRLKSGELAYITKRIDRIGDRKLAMEDLCQLSERLTEDKYKGSMEQVGKVIMQYSSNPLFDAQVFFEVALFSFLTGNADMHLKNFSMI</sequence>
<evidence type="ECO:0000259" key="4">
    <source>
        <dbReference type="Pfam" id="PF07804"/>
    </source>
</evidence>
<dbReference type="PANTHER" id="PTHR37419">
    <property type="entry name" value="SERINE/THREONINE-PROTEIN KINASE TOXIN HIPA"/>
    <property type="match status" value="1"/>
</dbReference>
<dbReference type="InterPro" id="IPR012893">
    <property type="entry name" value="HipA-like_C"/>
</dbReference>
<dbReference type="Proteomes" id="UP001209229">
    <property type="component" value="Unassembled WGS sequence"/>
</dbReference>
<reference evidence="5" key="1">
    <citation type="submission" date="2022-10" db="EMBL/GenBank/DDBJ databases">
        <authorList>
            <person name="Yu W.X."/>
        </authorList>
    </citation>
    <scope>NUCLEOTIDE SEQUENCE</scope>
    <source>
        <strain evidence="5">AAT</strain>
    </source>
</reference>
<proteinExistence type="inferred from homology"/>
<feature type="non-terminal residue" evidence="5">
    <location>
        <position position="210"/>
    </location>
</feature>
<evidence type="ECO:0000313" key="6">
    <source>
        <dbReference type="Proteomes" id="UP001209229"/>
    </source>
</evidence>
<name>A0AAE3M9K9_9BACT</name>
<dbReference type="GO" id="GO:0005829">
    <property type="term" value="C:cytosol"/>
    <property type="evidence" value="ECO:0007669"/>
    <property type="project" value="TreeGrafter"/>
</dbReference>
<dbReference type="PANTHER" id="PTHR37419:SF1">
    <property type="entry name" value="SERINE_THREONINE-PROTEIN KINASE TOXIN HIPA"/>
    <property type="match status" value="1"/>
</dbReference>
<organism evidence="5 6">
    <name type="scientific">Plebeiibacterium sediminum</name>
    <dbReference type="NCBI Taxonomy" id="2992112"/>
    <lineage>
        <taxon>Bacteria</taxon>
        <taxon>Pseudomonadati</taxon>
        <taxon>Bacteroidota</taxon>
        <taxon>Bacteroidia</taxon>
        <taxon>Marinilabiliales</taxon>
        <taxon>Marinilabiliaceae</taxon>
        <taxon>Plebeiibacterium</taxon>
    </lineage>
</organism>
<dbReference type="InterPro" id="IPR052028">
    <property type="entry name" value="HipA_Ser/Thr_kinase"/>
</dbReference>
<evidence type="ECO:0000256" key="1">
    <source>
        <dbReference type="ARBA" id="ARBA00010164"/>
    </source>
</evidence>
<comment type="similarity">
    <text evidence="1">Belongs to the HipA Ser/Thr kinase family.</text>
</comment>
<keyword evidence="6" id="KW-1185">Reference proteome</keyword>
<dbReference type="Pfam" id="PF07804">
    <property type="entry name" value="HipA_C"/>
    <property type="match status" value="1"/>
</dbReference>
<dbReference type="EMBL" id="JAPDPJ010000221">
    <property type="protein sequence ID" value="MCW3789779.1"/>
    <property type="molecule type" value="Genomic_DNA"/>
</dbReference>
<accession>A0AAE3M9K9</accession>
<evidence type="ECO:0000256" key="2">
    <source>
        <dbReference type="ARBA" id="ARBA00022679"/>
    </source>
</evidence>
<protein>
    <submittedName>
        <fullName evidence="5">HipA domain-containing protein</fullName>
    </submittedName>
</protein>
<keyword evidence="2" id="KW-0808">Transferase</keyword>
<keyword evidence="3" id="KW-0418">Kinase</keyword>